<keyword evidence="1" id="KW-1133">Transmembrane helix</keyword>
<dbReference type="EMBL" id="ASPP01026628">
    <property type="protein sequence ID" value="ETO06988.1"/>
    <property type="molecule type" value="Genomic_DNA"/>
</dbReference>
<organism evidence="2 3">
    <name type="scientific">Reticulomyxa filosa</name>
    <dbReference type="NCBI Taxonomy" id="46433"/>
    <lineage>
        <taxon>Eukaryota</taxon>
        <taxon>Sar</taxon>
        <taxon>Rhizaria</taxon>
        <taxon>Retaria</taxon>
        <taxon>Foraminifera</taxon>
        <taxon>Monothalamids</taxon>
        <taxon>Reticulomyxidae</taxon>
        <taxon>Reticulomyxa</taxon>
    </lineage>
</organism>
<evidence type="ECO:0000313" key="3">
    <source>
        <dbReference type="Proteomes" id="UP000023152"/>
    </source>
</evidence>
<keyword evidence="1" id="KW-0812">Transmembrane</keyword>
<evidence type="ECO:0000313" key="2">
    <source>
        <dbReference type="EMBL" id="ETO06988.1"/>
    </source>
</evidence>
<dbReference type="AlphaFoldDB" id="X6LYJ7"/>
<proteinExistence type="predicted"/>
<sequence>MLFFYLVKLFMYWSLIGRLEYIFEDTVYSIRSWMTHIFRVSTLLCILCLYCIWIYEVSVDLRPHETSHDYQSCWPLFGRHSNFTFHVLEMTAYNDLVWGGILSFVYSYQLYHISVTGEEAMETSYNYMQLQGNSDHTVAKGSRPASTSLTSSSWKERILYPNLQNIQIIVSIRKTLVLSFTGKSFFFFFFLSLFFSRCECNGREVMCLFFFFFFAQ</sequence>
<name>X6LYJ7_RETFI</name>
<evidence type="ECO:0000256" key="1">
    <source>
        <dbReference type="SAM" id="Phobius"/>
    </source>
</evidence>
<keyword evidence="3" id="KW-1185">Reference proteome</keyword>
<comment type="caution">
    <text evidence="2">The sequence shown here is derived from an EMBL/GenBank/DDBJ whole genome shotgun (WGS) entry which is preliminary data.</text>
</comment>
<gene>
    <name evidence="2" type="ORF">RFI_30401</name>
</gene>
<protein>
    <submittedName>
        <fullName evidence="2">Uncharacterized protein</fullName>
    </submittedName>
</protein>
<dbReference type="Proteomes" id="UP000023152">
    <property type="component" value="Unassembled WGS sequence"/>
</dbReference>
<feature type="transmembrane region" description="Helical" evidence="1">
    <location>
        <begin position="176"/>
        <end position="195"/>
    </location>
</feature>
<keyword evidence="1" id="KW-0472">Membrane</keyword>
<feature type="transmembrane region" description="Helical" evidence="1">
    <location>
        <begin position="36"/>
        <end position="55"/>
    </location>
</feature>
<accession>X6LYJ7</accession>
<reference evidence="2 3" key="1">
    <citation type="journal article" date="2013" name="Curr. Biol.">
        <title>The Genome of the Foraminiferan Reticulomyxa filosa.</title>
        <authorList>
            <person name="Glockner G."/>
            <person name="Hulsmann N."/>
            <person name="Schleicher M."/>
            <person name="Noegel A.A."/>
            <person name="Eichinger L."/>
            <person name="Gallinger C."/>
            <person name="Pawlowski J."/>
            <person name="Sierra R."/>
            <person name="Euteneuer U."/>
            <person name="Pillet L."/>
            <person name="Moustafa A."/>
            <person name="Platzer M."/>
            <person name="Groth M."/>
            <person name="Szafranski K."/>
            <person name="Schliwa M."/>
        </authorList>
    </citation>
    <scope>NUCLEOTIDE SEQUENCE [LARGE SCALE GENOMIC DNA]</scope>
</reference>